<dbReference type="eggNOG" id="KOG1808">
    <property type="taxonomic scope" value="Eukaryota"/>
</dbReference>
<protein>
    <submittedName>
        <fullName evidence="3">Midasin</fullName>
    </submittedName>
</protein>
<feature type="compositionally biased region" description="Acidic residues" evidence="1">
    <location>
        <begin position="721"/>
        <end position="731"/>
    </location>
</feature>
<feature type="compositionally biased region" description="Polar residues" evidence="1">
    <location>
        <begin position="736"/>
        <end position="747"/>
    </location>
</feature>
<feature type="compositionally biased region" description="Polar residues" evidence="1">
    <location>
        <begin position="1248"/>
        <end position="1272"/>
    </location>
</feature>
<dbReference type="CDD" id="cd17716">
    <property type="entry name" value="BRCT_microcephalin_rpt1"/>
    <property type="match status" value="1"/>
</dbReference>
<gene>
    <name evidence="3" type="ORF">GQ26_0031270</name>
</gene>
<dbReference type="Gene3D" id="3.40.50.10190">
    <property type="entry name" value="BRCT domain"/>
    <property type="match status" value="1"/>
</dbReference>
<feature type="compositionally biased region" description="Basic and acidic residues" evidence="1">
    <location>
        <begin position="168"/>
        <end position="181"/>
    </location>
</feature>
<feature type="region of interest" description="Disordered" evidence="1">
    <location>
        <begin position="909"/>
        <end position="958"/>
    </location>
</feature>
<feature type="compositionally biased region" description="Low complexity" evidence="1">
    <location>
        <begin position="1203"/>
        <end position="1227"/>
    </location>
</feature>
<evidence type="ECO:0000256" key="1">
    <source>
        <dbReference type="SAM" id="MobiDB-lite"/>
    </source>
</evidence>
<comment type="caution">
    <text evidence="3">The sequence shown here is derived from an EMBL/GenBank/DDBJ whole genome shotgun (WGS) entry which is preliminary data.</text>
</comment>
<feature type="region of interest" description="Disordered" evidence="1">
    <location>
        <begin position="1"/>
        <end position="465"/>
    </location>
</feature>
<feature type="region of interest" description="Disordered" evidence="1">
    <location>
        <begin position="1011"/>
        <end position="1037"/>
    </location>
</feature>
<feature type="compositionally biased region" description="Basic and acidic residues" evidence="1">
    <location>
        <begin position="37"/>
        <end position="46"/>
    </location>
</feature>
<feature type="compositionally biased region" description="Basic and acidic residues" evidence="1">
    <location>
        <begin position="664"/>
        <end position="673"/>
    </location>
</feature>
<name>A0A093VQC0_TALMA</name>
<feature type="region of interest" description="Disordered" evidence="1">
    <location>
        <begin position="1326"/>
        <end position="1345"/>
    </location>
</feature>
<feature type="compositionally biased region" description="Acidic residues" evidence="1">
    <location>
        <begin position="612"/>
        <end position="637"/>
    </location>
</feature>
<dbReference type="HOGENOM" id="CLU_246536_0_0_1"/>
<feature type="compositionally biased region" description="Basic and acidic residues" evidence="1">
    <location>
        <begin position="599"/>
        <end position="611"/>
    </location>
</feature>
<feature type="compositionally biased region" description="Acidic residues" evidence="1">
    <location>
        <begin position="573"/>
        <end position="586"/>
    </location>
</feature>
<feature type="compositionally biased region" description="Polar residues" evidence="1">
    <location>
        <begin position="330"/>
        <end position="342"/>
    </location>
</feature>
<dbReference type="GO" id="GO:0000278">
    <property type="term" value="P:mitotic cell cycle"/>
    <property type="evidence" value="ECO:0007669"/>
    <property type="project" value="TreeGrafter"/>
</dbReference>
<evidence type="ECO:0000313" key="3">
    <source>
        <dbReference type="EMBL" id="KFX52189.1"/>
    </source>
</evidence>
<proteinExistence type="predicted"/>
<organism evidence="3">
    <name type="scientific">Talaromyces marneffei PM1</name>
    <dbReference type="NCBI Taxonomy" id="1077442"/>
    <lineage>
        <taxon>Eukaryota</taxon>
        <taxon>Fungi</taxon>
        <taxon>Dikarya</taxon>
        <taxon>Ascomycota</taxon>
        <taxon>Pezizomycotina</taxon>
        <taxon>Eurotiomycetes</taxon>
        <taxon>Eurotiomycetidae</taxon>
        <taxon>Eurotiales</taxon>
        <taxon>Trichocomaceae</taxon>
        <taxon>Talaromyces</taxon>
        <taxon>Talaromyces sect. Talaromyces</taxon>
    </lineage>
</organism>
<feature type="compositionally biased region" description="Low complexity" evidence="1">
    <location>
        <begin position="54"/>
        <end position="63"/>
    </location>
</feature>
<evidence type="ECO:0000259" key="2">
    <source>
        <dbReference type="PROSITE" id="PS50172"/>
    </source>
</evidence>
<dbReference type="EMBL" id="JPOX01000003">
    <property type="protein sequence ID" value="KFX52189.1"/>
    <property type="molecule type" value="Genomic_DNA"/>
</dbReference>
<feature type="region of interest" description="Disordered" evidence="1">
    <location>
        <begin position="1201"/>
        <end position="1285"/>
    </location>
</feature>
<accession>A0A093VQC0</accession>
<feature type="compositionally biased region" description="Polar residues" evidence="1">
    <location>
        <begin position="419"/>
        <end position="434"/>
    </location>
</feature>
<reference evidence="3" key="1">
    <citation type="journal article" date="2014" name="PLoS Genet.">
        <title>Signature Gene Expression Reveals Novel Clues to the Molecular Mechanisms of Dimorphic Transition in Penicillium marneffei.</title>
        <authorList>
            <person name="Yang E."/>
            <person name="Wang G."/>
            <person name="Cai J."/>
            <person name="Woo P.C."/>
            <person name="Lau S.K."/>
            <person name="Yuen K.-Y."/>
            <person name="Chow W.-N."/>
            <person name="Lin X."/>
        </authorList>
    </citation>
    <scope>NUCLEOTIDE SEQUENCE [LARGE SCALE GENOMIC DNA]</scope>
    <source>
        <strain evidence="3">PM1</strain>
    </source>
</reference>
<feature type="domain" description="BRCT" evidence="2">
    <location>
        <begin position="1064"/>
        <end position="1177"/>
    </location>
</feature>
<dbReference type="PROSITE" id="PS50172">
    <property type="entry name" value="BRCT"/>
    <property type="match status" value="1"/>
</dbReference>
<feature type="region of interest" description="Disordered" evidence="1">
    <location>
        <begin position="494"/>
        <end position="753"/>
    </location>
</feature>
<dbReference type="PANTHER" id="PTHR14625">
    <property type="entry name" value="MICROCEPHALIN"/>
    <property type="match status" value="1"/>
</dbReference>
<feature type="compositionally biased region" description="Low complexity" evidence="1">
    <location>
        <begin position="17"/>
        <end position="34"/>
    </location>
</feature>
<feature type="compositionally biased region" description="Low complexity" evidence="1">
    <location>
        <begin position="248"/>
        <end position="266"/>
    </location>
</feature>
<feature type="compositionally biased region" description="Acidic residues" evidence="1">
    <location>
        <begin position="71"/>
        <end position="81"/>
    </location>
</feature>
<dbReference type="InterPro" id="IPR022047">
    <property type="entry name" value="Microcephalin-like"/>
</dbReference>
<dbReference type="InterPro" id="IPR036420">
    <property type="entry name" value="BRCT_dom_sf"/>
</dbReference>
<feature type="compositionally biased region" description="Low complexity" evidence="1">
    <location>
        <begin position="284"/>
        <end position="296"/>
    </location>
</feature>
<dbReference type="SUPFAM" id="SSF52113">
    <property type="entry name" value="BRCT domain"/>
    <property type="match status" value="1"/>
</dbReference>
<feature type="compositionally biased region" description="Acidic residues" evidence="1">
    <location>
        <begin position="114"/>
        <end position="132"/>
    </location>
</feature>
<feature type="compositionally biased region" description="Polar residues" evidence="1">
    <location>
        <begin position="364"/>
        <end position="384"/>
    </location>
</feature>
<feature type="compositionally biased region" description="Acidic residues" evidence="1">
    <location>
        <begin position="506"/>
        <end position="521"/>
    </location>
</feature>
<dbReference type="PANTHER" id="PTHR14625:SF3">
    <property type="entry name" value="MICROCEPHALIN"/>
    <property type="match status" value="1"/>
</dbReference>
<feature type="compositionally biased region" description="Acidic residues" evidence="1">
    <location>
        <begin position="651"/>
        <end position="663"/>
    </location>
</feature>
<sequence length="1368" mass="149188">MARAAVIPGVSASTDVPQQRATRGRGRTPTSTTADAQDVKKPEPAKRGRKPGKTATTTTAAAAKNKKINNDMEDEEDDDLSFDVASTTVKKATKGVAASKSTRGPKAAKSVAAVEDDASSEEEDDDEDELADFEVTKKKAGRPPKAKPAPKTTTKPTRGRPRTVKPTEPQKEQQDAGADKKPRGRRPAAKQTTDTDKTIYVTTGSTISSLAKARTLGDPAKQKKTVTFADLTESETEVSEVEEKKPAAKSTAKKATAGTKSTGLKAKPVRKAGTATRGRPPKSQPAAAKPLSPKKPTQLAKGSSSSTSSGDEDELAREKTVYSLVVQKSPVKTQEPQHTGLSSPVKRIMLPGQASTPGRPPSRGTLQQDENSVLSLQNPSSTLRDSVFMGSPARRPPPSTSKETIRDTPRRGPLFISHPSASKLSNAEPNSFMQKLSPLKASPKKGGNLAASFMSGSPEKGSSLSTPFNAKLSLLKSPAKRIQSPFVFQKVHECKQSQTELRTADDDVDTEMRDDDDDVFVDDDKAEASHPMADVLSEDELSMDQKTVEGTNEDDVFVDHPTAEQDQTVDQHEETDEVDEVDDMEDHAELAQEIELANDDVHKVIEYHSEELADQEDVEMSQDEPSDVNDENQDPQDVEDREKTPINEVIDNVESDAEMEEDISEQHEEHELCENQSEDVENLQPTAHDVEQGPATEQQEIINEPTESEKVDSNEVVIYAEPEDEHEDTLLEVDTPRSNTTLQSARSSIDPRDIVRADEVDEAVHVSTQGTPRFIPPAAPSPPVASPMRHFRMSYRDHGDDMSEYGSTPASRRQSVFSNRNSILPNCGDAADDTFTLLAAKLDFWKASSPAKQRKQSPERIMFSPVVPKNLIVPRQSMKGNRYSQIQSMRQSLAARHSLANSVVMDGNESDTVARQSPDKNASGAVTGEDEQAQMTQSETNAKPKDTPQPPLSMSITPVRVNRDAIRTVHTVSKVPLKPDGDESPIKYPRKRARSMSMEIQLPIRASPRRVKLVPKSRKSTTPDTPVPTPTKRNPLTEIKDTRGYDVPATVGPVKTPRQDVKKADQQCLRGAVVFVDVHTTEGEDASGIFVELLTQMGAKCVKSWSWNPQSSQSPSMDGSELVISKVGITHVVYKDGGVRTMEKVRQAGDVVKCVGVGWVLDCERANKWVDEAHYYVDSTIIPRGGAKRRKSMQPRALANVNGSLTSSTSSSSSSLSSSIGHGSITSNRRSRALTDLEDTMEDFRRMSPNNSVNENSTSNAPKTPTSAKTPSNNNKDDDDEDTEYNFNFNFDFSAMSPATPGFLRLTQQTCPPKQTNQGLFSSMLSNNRASADDSDASSGANLRAKLEAARRKSLAFKPRFGSPLTRP</sequence>
<dbReference type="InterPro" id="IPR001357">
    <property type="entry name" value="BRCT_dom"/>
</dbReference>